<dbReference type="AlphaFoldDB" id="A0A852RQ81"/>
<dbReference type="Proteomes" id="UP000582231">
    <property type="component" value="Unassembled WGS sequence"/>
</dbReference>
<feature type="compositionally biased region" description="Polar residues" evidence="1">
    <location>
        <begin position="228"/>
        <end position="248"/>
    </location>
</feature>
<evidence type="ECO:0000256" key="1">
    <source>
        <dbReference type="SAM" id="MobiDB-lite"/>
    </source>
</evidence>
<proteinExistence type="predicted"/>
<dbReference type="EMBL" id="JACCBF010000001">
    <property type="protein sequence ID" value="NYD32718.1"/>
    <property type="molecule type" value="Genomic_DNA"/>
</dbReference>
<protein>
    <submittedName>
        <fullName evidence="2">Uncharacterized protein YlaI</fullName>
    </submittedName>
</protein>
<feature type="region of interest" description="Disordered" evidence="1">
    <location>
        <begin position="172"/>
        <end position="271"/>
    </location>
</feature>
<accession>A0A852RQ81</accession>
<feature type="compositionally biased region" description="Basic and acidic residues" evidence="1">
    <location>
        <begin position="181"/>
        <end position="193"/>
    </location>
</feature>
<reference evidence="2 3" key="1">
    <citation type="submission" date="2020-07" db="EMBL/GenBank/DDBJ databases">
        <title>Sequencing the genomes of 1000 actinobacteria strains.</title>
        <authorList>
            <person name="Klenk H.-P."/>
        </authorList>
    </citation>
    <scope>NUCLEOTIDE SEQUENCE [LARGE SCALE GENOMIC DNA]</scope>
    <source>
        <strain evidence="2 3">DSM 19082</strain>
    </source>
</reference>
<evidence type="ECO:0000313" key="3">
    <source>
        <dbReference type="Proteomes" id="UP000582231"/>
    </source>
</evidence>
<comment type="caution">
    <text evidence="2">The sequence shown here is derived from an EMBL/GenBank/DDBJ whole genome shotgun (WGS) entry which is preliminary data.</text>
</comment>
<evidence type="ECO:0000313" key="2">
    <source>
        <dbReference type="EMBL" id="NYD32718.1"/>
    </source>
</evidence>
<gene>
    <name evidence="2" type="ORF">BJ958_004264</name>
</gene>
<sequence length="271" mass="28993">MDPALTELPQGTRFEFGVALTTAQGNLPLIGLPVRAPLMFIERSCLHTVSGATRELDGRLHASICSPRSRSAFYVSSPVSAAQWWRPLCVGNKSRIDKRTAQRPGIGVRSRRVVAVEDSQFEAIGLDTNPRVAFMCEPAEACKSNVLVRTTKIAGGSTFAGGSFTLDLRSTAVTLPSPPSFDRDDIRLTDRGCDTTTPIATSKRTSRLRPRPSSPCPIRAWSADEGSPTASRSATPLVTGSGRSTRSPSAAEGPRSHPPSEGSGDGWRFAQ</sequence>
<keyword evidence="3" id="KW-1185">Reference proteome</keyword>
<name>A0A852RQ81_9ACTN</name>
<organism evidence="2 3">
    <name type="scientific">Nocardioides kongjuensis</name>
    <dbReference type="NCBI Taxonomy" id="349522"/>
    <lineage>
        <taxon>Bacteria</taxon>
        <taxon>Bacillati</taxon>
        <taxon>Actinomycetota</taxon>
        <taxon>Actinomycetes</taxon>
        <taxon>Propionibacteriales</taxon>
        <taxon>Nocardioidaceae</taxon>
        <taxon>Nocardioides</taxon>
    </lineage>
</organism>